<dbReference type="OrthoDB" id="505641at2"/>
<organism evidence="1 2">
    <name type="scientific">Bradymonas sediminis</name>
    <dbReference type="NCBI Taxonomy" id="1548548"/>
    <lineage>
        <taxon>Bacteria</taxon>
        <taxon>Deltaproteobacteria</taxon>
        <taxon>Bradymonadales</taxon>
        <taxon>Bradymonadaceae</taxon>
        <taxon>Bradymonas</taxon>
    </lineage>
</organism>
<dbReference type="KEGG" id="bsed:DN745_12540"/>
<name>A0A2Z4FN48_9DELT</name>
<dbReference type="RefSeq" id="WP_111335311.1">
    <property type="nucleotide sequence ID" value="NZ_CP030032.1"/>
</dbReference>
<dbReference type="EMBL" id="CP030032">
    <property type="protein sequence ID" value="AWV90114.1"/>
    <property type="molecule type" value="Genomic_DNA"/>
</dbReference>
<protein>
    <submittedName>
        <fullName evidence="1">Uncharacterized protein</fullName>
    </submittedName>
</protein>
<dbReference type="AlphaFoldDB" id="A0A2Z4FN48"/>
<accession>A0A2Z4FN48</accession>
<sequence>MNTTTQRHAPLRWLFSLCIIAVALSASVGCEPGPIDVEAPLPVEELEDPEIGLCDEEPDDWAPRPRWGEITSGKPDYQNLSSNLNFLDSIKLLTSMFTKATAKLESVQEVTTGQVNGNCLCNCDFGTTQLPGDIELSALGDWLDANAPQYSACFDDTLTRQECNTYCDGLPGNLNVGTPSVQTWNSNDLFLSVEIAGQSASVSKRTVLELIHSLDGISAYLQSVEFQGVLDAMGAIGAGLQNFADLIAALLEYVDRFTSGYHLGAYTEQRPDLHMCVGYAGHAVFAQMGNLGGENVSIGARYSSHNLSRSHRAQFRTGGFAVNAFGKSLSLMPSAEANIQVNGFGFWNAQKPFGIPTSTAPITSDDVEDYDIFQLVEPGEFDALADANGNVYVPGSLFISNFYPASYTSADDGQSYTWPRPQVDRPWEEPSIAIMSAGLNLKLDLEPLQLDLPTITVYPGAYITPYFKLGAGVEWIHDAYVMRDRIRDKVNENIPAAAQLQDADFAREMHAMQAPDVSEDNGTTAYVTPEIGAHLLFGVKLAKWLELGISANVGVGVKVQPGGWGGVVDLNYALVQALVNSNPPVDAPCNAVFDVVKGLSCNNKAIGQSDAKLSCENGAENACETLGYCVNQDGEIVAADVTEADCLALVPGAGNPGDGGGQPDGGRCCMKTQDPATGQSEMSFTCLLSKNECVESQGRWVNGGVCSPETNPEACSDPGDGGAQDNSHSPFKAYSCVQTSEPKVTGWEGDGCHPLGTGFMSACGCDSDADCTSGETCNVDGVCVDAQSDTYTCACDPQDPNACGDGRTCSEGACLMECAVDDDCAQGRVCDTGLCRPPHGIPTAEEIVWGMQNVDAPLHAVSSYALSDLLLWAYLTAGIDIKMAAQIFGKSKEFKLFDWSDAWELASTYKIWYQPGLEARYQDQCSAELGAMTNHQPQPVTGSATSPLPGGFMSGYVERYPETPLTSVYEGNAGSPQDFIDWCKEDMKENVENPVPPKPSDIGDSLTDLVNWGEEIGLELWSKNQLCIDGQPWEEWTQNVGGSIDNLNCEYRDPETGQAHSWLCRDALKAVVKTWGCLEANLSPASVAMAMTFPHLLNGSTFDLNQMLIDPSDELSVDNLKPQYRYATVTQPTYHPQVGEAWMNSVESCFDARWDTESVCECSSDADCQQGLQQTCGPQDRCIDADGNEPQCSIFTISAEPGPCGGSCRKGDTCIDASSPDECIRGMEFHAGESCN</sequence>
<dbReference type="Proteomes" id="UP000249799">
    <property type="component" value="Chromosome"/>
</dbReference>
<reference evidence="1 2" key="1">
    <citation type="submission" date="2018-06" db="EMBL/GenBank/DDBJ databases">
        <title>Lujinxingia sediminis gen. nov. sp. nov., a new facultative anaerobic member of the class Deltaproteobacteria, and proposal of Lujinxingaceae fam. nov.</title>
        <authorList>
            <person name="Guo L.-Y."/>
            <person name="Li C.-M."/>
            <person name="Wang S."/>
            <person name="Du Z.-J."/>
        </authorList>
    </citation>
    <scope>NUCLEOTIDE SEQUENCE [LARGE SCALE GENOMIC DNA]</scope>
    <source>
        <strain evidence="1 2">FA350</strain>
    </source>
</reference>
<keyword evidence="2" id="KW-1185">Reference proteome</keyword>
<proteinExistence type="predicted"/>
<evidence type="ECO:0000313" key="1">
    <source>
        <dbReference type="EMBL" id="AWV90114.1"/>
    </source>
</evidence>
<gene>
    <name evidence="1" type="ORF">DN745_12540</name>
</gene>
<dbReference type="PROSITE" id="PS51257">
    <property type="entry name" value="PROKAR_LIPOPROTEIN"/>
    <property type="match status" value="1"/>
</dbReference>
<evidence type="ECO:0000313" key="2">
    <source>
        <dbReference type="Proteomes" id="UP000249799"/>
    </source>
</evidence>